<dbReference type="Proteomes" id="UP000627205">
    <property type="component" value="Unassembled WGS sequence"/>
</dbReference>
<reference evidence="2" key="2">
    <citation type="submission" date="2020-09" db="EMBL/GenBank/DDBJ databases">
        <authorList>
            <person name="Sun Q."/>
            <person name="Sedlacek I."/>
        </authorList>
    </citation>
    <scope>NUCLEOTIDE SEQUENCE</scope>
    <source>
        <strain evidence="2">CCM 7664</strain>
    </source>
</reference>
<dbReference type="PANTHER" id="PTHR43591:SF24">
    <property type="entry name" value="2-METHOXY-6-POLYPRENYL-1,4-BENZOQUINOL METHYLASE, MITOCHONDRIAL"/>
    <property type="match status" value="1"/>
</dbReference>
<dbReference type="InterPro" id="IPR029063">
    <property type="entry name" value="SAM-dependent_MTases_sf"/>
</dbReference>
<reference evidence="2" key="1">
    <citation type="journal article" date="2014" name="Int. J. Syst. Evol. Microbiol.">
        <title>Complete genome sequence of Corynebacterium casei LMG S-19264T (=DSM 44701T), isolated from a smear-ripened cheese.</title>
        <authorList>
            <consortium name="US DOE Joint Genome Institute (JGI-PGF)"/>
            <person name="Walter F."/>
            <person name="Albersmeier A."/>
            <person name="Kalinowski J."/>
            <person name="Ruckert C."/>
        </authorList>
    </citation>
    <scope>NUCLEOTIDE SEQUENCE</scope>
    <source>
        <strain evidence="2">CCM 7664</strain>
    </source>
</reference>
<dbReference type="GO" id="GO:0008757">
    <property type="term" value="F:S-adenosylmethionine-dependent methyltransferase activity"/>
    <property type="evidence" value="ECO:0007669"/>
    <property type="project" value="InterPro"/>
</dbReference>
<dbReference type="Pfam" id="PF08241">
    <property type="entry name" value="Methyltransf_11"/>
    <property type="match status" value="1"/>
</dbReference>
<protein>
    <submittedName>
        <fullName evidence="2">SAM-dependent methyltransferase</fullName>
    </submittedName>
</protein>
<sequence>MIAYSGLTLMQPESNMKQTAVAAKQFGETASAYLTSTVHAQGEDLKRLQTIVGGQSIAKVLDLGCGGGHVSFAVAPSVASVVACDLSVQMLEVVAAAAQQRGLSNIVTQQAQAEKLPFDDASFDIVITRFSAHHWYDVPAGLREAHRVLKTGGRMIVIDIVAPEQPLLDTMLQSVEILRDASHVRDYRISEWSAMLRAVGFATQDAVQQWRLKMVFADWIARMRTPAERVTAIRSLFDGASEEVRHHFAVESDHSFTIDSAFFEAVKS</sequence>
<keyword evidence="2" id="KW-0808">Transferase</keyword>
<feature type="domain" description="Methyltransferase type 11" evidence="1">
    <location>
        <begin position="61"/>
        <end position="157"/>
    </location>
</feature>
<proteinExistence type="predicted"/>
<dbReference type="SUPFAM" id="SSF53335">
    <property type="entry name" value="S-adenosyl-L-methionine-dependent methyltransferases"/>
    <property type="match status" value="1"/>
</dbReference>
<evidence type="ECO:0000313" key="3">
    <source>
        <dbReference type="Proteomes" id="UP000627205"/>
    </source>
</evidence>
<keyword evidence="2" id="KW-0489">Methyltransferase</keyword>
<keyword evidence="3" id="KW-1185">Reference proteome</keyword>
<dbReference type="EMBL" id="BMDP01000003">
    <property type="protein sequence ID" value="GGI54871.1"/>
    <property type="molecule type" value="Genomic_DNA"/>
</dbReference>
<evidence type="ECO:0000259" key="1">
    <source>
        <dbReference type="Pfam" id="PF08241"/>
    </source>
</evidence>
<accession>A0A8J3F6S8</accession>
<gene>
    <name evidence="2" type="ORF">GCM10011430_20450</name>
</gene>
<evidence type="ECO:0000313" key="2">
    <source>
        <dbReference type="EMBL" id="GGI54871.1"/>
    </source>
</evidence>
<comment type="caution">
    <text evidence="2">The sequence shown here is derived from an EMBL/GenBank/DDBJ whole genome shotgun (WGS) entry which is preliminary data.</text>
</comment>
<dbReference type="Gene3D" id="3.40.50.150">
    <property type="entry name" value="Vaccinia Virus protein VP39"/>
    <property type="match status" value="1"/>
</dbReference>
<dbReference type="InterPro" id="IPR013216">
    <property type="entry name" value="Methyltransf_11"/>
</dbReference>
<name>A0A8J3F6S8_9BURK</name>
<dbReference type="AlphaFoldDB" id="A0A8J3F6S8"/>
<organism evidence="2 3">
    <name type="scientific">Oxalicibacterium solurbis</name>
    <dbReference type="NCBI Taxonomy" id="69280"/>
    <lineage>
        <taxon>Bacteria</taxon>
        <taxon>Pseudomonadati</taxon>
        <taxon>Pseudomonadota</taxon>
        <taxon>Betaproteobacteria</taxon>
        <taxon>Burkholderiales</taxon>
        <taxon>Oxalobacteraceae</taxon>
        <taxon>Oxalicibacterium</taxon>
    </lineage>
</organism>
<dbReference type="GO" id="GO:0032259">
    <property type="term" value="P:methylation"/>
    <property type="evidence" value="ECO:0007669"/>
    <property type="project" value="UniProtKB-KW"/>
</dbReference>
<dbReference type="PANTHER" id="PTHR43591">
    <property type="entry name" value="METHYLTRANSFERASE"/>
    <property type="match status" value="1"/>
</dbReference>
<dbReference type="CDD" id="cd02440">
    <property type="entry name" value="AdoMet_MTases"/>
    <property type="match status" value="1"/>
</dbReference>